<evidence type="ECO:0008006" key="5">
    <source>
        <dbReference type="Google" id="ProtNLM"/>
    </source>
</evidence>
<dbReference type="FunFam" id="1.25.40.10:FF:000090">
    <property type="entry name" value="Pentatricopeptide repeat-containing protein, chloroplastic"/>
    <property type="match status" value="1"/>
</dbReference>
<dbReference type="SUPFAM" id="SSF48452">
    <property type="entry name" value="TPR-like"/>
    <property type="match status" value="1"/>
</dbReference>
<evidence type="ECO:0000313" key="4">
    <source>
        <dbReference type="Proteomes" id="UP000886520"/>
    </source>
</evidence>
<dbReference type="AlphaFoldDB" id="A0A9D4V4H6"/>
<evidence type="ECO:0000256" key="2">
    <source>
        <dbReference type="PROSITE-ProRule" id="PRU00708"/>
    </source>
</evidence>
<dbReference type="Proteomes" id="UP000886520">
    <property type="component" value="Chromosome 6"/>
</dbReference>
<dbReference type="FunFam" id="1.25.40.10:FF:000344">
    <property type="entry name" value="Pentatricopeptide repeat-containing protein"/>
    <property type="match status" value="1"/>
</dbReference>
<feature type="repeat" description="PPR" evidence="2">
    <location>
        <begin position="517"/>
        <end position="551"/>
    </location>
</feature>
<gene>
    <name evidence="3" type="ORF">GOP47_0006892</name>
</gene>
<organism evidence="3 4">
    <name type="scientific">Adiantum capillus-veneris</name>
    <name type="common">Maidenhair fern</name>
    <dbReference type="NCBI Taxonomy" id="13818"/>
    <lineage>
        <taxon>Eukaryota</taxon>
        <taxon>Viridiplantae</taxon>
        <taxon>Streptophyta</taxon>
        <taxon>Embryophyta</taxon>
        <taxon>Tracheophyta</taxon>
        <taxon>Polypodiopsida</taxon>
        <taxon>Polypodiidae</taxon>
        <taxon>Polypodiales</taxon>
        <taxon>Pteridineae</taxon>
        <taxon>Pteridaceae</taxon>
        <taxon>Vittarioideae</taxon>
        <taxon>Adiantum</taxon>
    </lineage>
</organism>
<dbReference type="PANTHER" id="PTHR47926:SF382">
    <property type="entry name" value="PENTACOTRIPEPTIDE-REPEAT REGION OF PRORP DOMAIN-CONTAINING PROTEIN"/>
    <property type="match status" value="1"/>
</dbReference>
<dbReference type="NCBIfam" id="TIGR00756">
    <property type="entry name" value="PPR"/>
    <property type="match status" value="6"/>
</dbReference>
<evidence type="ECO:0000256" key="1">
    <source>
        <dbReference type="ARBA" id="ARBA00022737"/>
    </source>
</evidence>
<sequence length="699" mass="76785">MGLSGSEVTVKNEENKILAVNSIETLRLEAVVNTLESEPLVSIQELIQVLGRCQRERSVPCARRLFSHLCQWGLDTCDPLGNFLVPMLVEMDCIHEAQKFFDKLDRQNEYSWTCLINAYTKSGQPQHAIELFENVLNDGTVQPTGYTYVAVLKACSELKDVKRGSEIHKVVASTGLLVNDLYVGNAVVDMYAKSGCLAQAQGVFDALPVRDVVTWNVLASGYYQSGQNGEALSCLEQMEVQGISADAISYVSKLKACANSGAIDLGQLAHAEIIMKGLPIKGPLLGSAVVDLYAKCGLLQEAQEVFNALLVKDVIAWTALISGYAEHEQGEEALKCFEQMQALGVNPNAVTFVCSLKACASIGALDKGQKVHAQIDKEGLLKWHVLVGSALVAMYAKCGQLTKAQKVFDKIQVPDIVSWTALIAGYVEQGNNEEAFKRFDQMLKRGIVPDAVVYTCVLKACGGLGAIDRGREMHAFVEKCGLTVKDRLLGNALVDFYAKCGLLLDAQFMFDNLSARNVVTWTALIAGYAQSGHIMMALQTFETMMEEGVKPNLITFVTVINACCHAGLIEKGEEYFKDMTRGYSLVPTVEIYTSMIDLFGRAGHLVKSIGLTEGMPHEVDSTVWHILLGACQKWEDVELGRYTFQHLMQLDPFDHIAFVCMANIYSDAGMHKAAEEIEALRLERQAQKQLREGGEVMMP</sequence>
<feature type="repeat" description="PPR" evidence="2">
    <location>
        <begin position="211"/>
        <end position="245"/>
    </location>
</feature>
<dbReference type="OrthoDB" id="509099at2759"/>
<name>A0A9D4V4H6_ADICA</name>
<feature type="repeat" description="PPR" evidence="2">
    <location>
        <begin position="313"/>
        <end position="347"/>
    </location>
</feature>
<dbReference type="InterPro" id="IPR046960">
    <property type="entry name" value="PPR_At4g14850-like_plant"/>
</dbReference>
<dbReference type="Gene3D" id="1.25.40.10">
    <property type="entry name" value="Tetratricopeptide repeat domain"/>
    <property type="match status" value="6"/>
</dbReference>
<dbReference type="GO" id="GO:0003723">
    <property type="term" value="F:RNA binding"/>
    <property type="evidence" value="ECO:0007669"/>
    <property type="project" value="InterPro"/>
</dbReference>
<accession>A0A9D4V4H6</accession>
<dbReference type="PANTHER" id="PTHR47926">
    <property type="entry name" value="PENTATRICOPEPTIDE REPEAT-CONTAINING PROTEIN"/>
    <property type="match status" value="1"/>
</dbReference>
<protein>
    <recommendedName>
        <fullName evidence="5">Pentatricopeptide repeat-containing protein</fullName>
    </recommendedName>
</protein>
<reference evidence="3" key="1">
    <citation type="submission" date="2021-01" db="EMBL/GenBank/DDBJ databases">
        <title>Adiantum capillus-veneris genome.</title>
        <authorList>
            <person name="Fang Y."/>
            <person name="Liao Q."/>
        </authorList>
    </citation>
    <scope>NUCLEOTIDE SEQUENCE</scope>
    <source>
        <strain evidence="3">H3</strain>
        <tissue evidence="3">Leaf</tissue>
    </source>
</reference>
<feature type="repeat" description="PPR" evidence="2">
    <location>
        <begin position="415"/>
        <end position="449"/>
    </location>
</feature>
<dbReference type="FunFam" id="1.25.40.10:FF:000285">
    <property type="entry name" value="Pentatricopeptide repeat-containing protein, chloroplastic"/>
    <property type="match status" value="1"/>
</dbReference>
<evidence type="ECO:0000313" key="3">
    <source>
        <dbReference type="EMBL" id="KAI5079221.1"/>
    </source>
</evidence>
<feature type="repeat" description="PPR" evidence="2">
    <location>
        <begin position="552"/>
        <end position="582"/>
    </location>
</feature>
<dbReference type="SUPFAM" id="SSF81901">
    <property type="entry name" value="HCP-like"/>
    <property type="match status" value="1"/>
</dbReference>
<dbReference type="InterPro" id="IPR011990">
    <property type="entry name" value="TPR-like_helical_dom_sf"/>
</dbReference>
<dbReference type="InterPro" id="IPR002885">
    <property type="entry name" value="PPR_rpt"/>
</dbReference>
<dbReference type="FunFam" id="1.25.40.10:FF:000031">
    <property type="entry name" value="Pentatricopeptide repeat-containing protein mitochondrial"/>
    <property type="match status" value="1"/>
</dbReference>
<keyword evidence="1" id="KW-0677">Repeat</keyword>
<feature type="repeat" description="PPR" evidence="2">
    <location>
        <begin position="108"/>
        <end position="142"/>
    </location>
</feature>
<dbReference type="Pfam" id="PF01535">
    <property type="entry name" value="PPR"/>
    <property type="match status" value="3"/>
</dbReference>
<dbReference type="EMBL" id="JABFUD020000006">
    <property type="protein sequence ID" value="KAI5079221.1"/>
    <property type="molecule type" value="Genomic_DNA"/>
</dbReference>
<dbReference type="Pfam" id="PF13041">
    <property type="entry name" value="PPR_2"/>
    <property type="match status" value="5"/>
</dbReference>
<dbReference type="PROSITE" id="PS51375">
    <property type="entry name" value="PPR"/>
    <property type="match status" value="6"/>
</dbReference>
<comment type="caution">
    <text evidence="3">The sequence shown here is derived from an EMBL/GenBank/DDBJ whole genome shotgun (WGS) entry which is preliminary data.</text>
</comment>
<proteinExistence type="predicted"/>
<keyword evidence="4" id="KW-1185">Reference proteome</keyword>
<dbReference type="GO" id="GO:0009451">
    <property type="term" value="P:RNA modification"/>
    <property type="evidence" value="ECO:0007669"/>
    <property type="project" value="InterPro"/>
</dbReference>